<evidence type="ECO:0000256" key="3">
    <source>
        <dbReference type="ARBA" id="ARBA00022833"/>
    </source>
</evidence>
<dbReference type="Pfam" id="PF12906">
    <property type="entry name" value="RINGv"/>
    <property type="match status" value="1"/>
</dbReference>
<evidence type="ECO:0000313" key="8">
    <source>
        <dbReference type="EMBL" id="AAW44212.1"/>
    </source>
</evidence>
<dbReference type="STRING" id="214684.Q5KFF4"/>
<keyword evidence="5" id="KW-1133">Transmembrane helix</keyword>
<dbReference type="HOGENOM" id="CLU_045297_1_0_1"/>
<evidence type="ECO:0000259" key="6">
    <source>
        <dbReference type="PROSITE" id="PS50089"/>
    </source>
</evidence>
<dbReference type="CDD" id="cd16495">
    <property type="entry name" value="RING_CH-C4HC3_MARCH"/>
    <property type="match status" value="1"/>
</dbReference>
<dbReference type="InterPro" id="IPR011016">
    <property type="entry name" value="Znf_RING-CH"/>
</dbReference>
<evidence type="ECO:0000256" key="1">
    <source>
        <dbReference type="ARBA" id="ARBA00022723"/>
    </source>
</evidence>
<dbReference type="Gene3D" id="3.30.40.10">
    <property type="entry name" value="Zinc/RING finger domain, C3HC4 (zinc finger)"/>
    <property type="match status" value="1"/>
</dbReference>
<dbReference type="AlphaFoldDB" id="Q5KFF4"/>
<dbReference type="InterPro" id="IPR001841">
    <property type="entry name" value="Znf_RING"/>
</dbReference>
<dbReference type="OrthoDB" id="264354at2759"/>
<feature type="transmembrane region" description="Helical" evidence="5">
    <location>
        <begin position="213"/>
        <end position="234"/>
    </location>
</feature>
<dbReference type="GO" id="GO:0008270">
    <property type="term" value="F:zinc ion binding"/>
    <property type="evidence" value="ECO:0007669"/>
    <property type="project" value="UniProtKB-KW"/>
</dbReference>
<feature type="transmembrane region" description="Helical" evidence="5">
    <location>
        <begin position="114"/>
        <end position="138"/>
    </location>
</feature>
<feature type="transmembrane region" description="Helical" evidence="5">
    <location>
        <begin position="240"/>
        <end position="259"/>
    </location>
</feature>
<evidence type="ECO:0000256" key="2">
    <source>
        <dbReference type="ARBA" id="ARBA00022771"/>
    </source>
</evidence>
<dbReference type="PANTHER" id="PTHR46347:SF1">
    <property type="entry name" value="RING_FYVE_PHD ZINC FINGER SUPERFAMILY PROTEIN"/>
    <property type="match status" value="1"/>
</dbReference>
<keyword evidence="1" id="KW-0479">Metal-binding</keyword>
<evidence type="ECO:0000313" key="9">
    <source>
        <dbReference type="Proteomes" id="UP000002149"/>
    </source>
</evidence>
<feature type="transmembrane region" description="Helical" evidence="5">
    <location>
        <begin position="171"/>
        <end position="192"/>
    </location>
</feature>
<dbReference type="PROSITE" id="PS50089">
    <property type="entry name" value="ZF_RING_2"/>
    <property type="match status" value="1"/>
</dbReference>
<name>Q5KFF4_CRYD1</name>
<dbReference type="KEGG" id="cne:CNF01940"/>
<evidence type="ECO:0000259" key="7">
    <source>
        <dbReference type="PROSITE" id="PS51292"/>
    </source>
</evidence>
<dbReference type="PROSITE" id="PS51292">
    <property type="entry name" value="ZF_RING_CH"/>
    <property type="match status" value="1"/>
</dbReference>
<dbReference type="InterPro" id="IPR013083">
    <property type="entry name" value="Znf_RING/FYVE/PHD"/>
</dbReference>
<keyword evidence="5" id="KW-0472">Membrane</keyword>
<keyword evidence="3" id="KW-0862">Zinc</keyword>
<keyword evidence="9" id="KW-1185">Reference proteome</keyword>
<evidence type="ECO:0000256" key="5">
    <source>
        <dbReference type="SAM" id="Phobius"/>
    </source>
</evidence>
<dbReference type="InParanoid" id="Q5KFF4"/>
<dbReference type="eggNOG" id="ENOG502SEYX">
    <property type="taxonomic scope" value="Eukaryota"/>
</dbReference>
<dbReference type="SMART" id="SM00744">
    <property type="entry name" value="RINGv"/>
    <property type="match status" value="1"/>
</dbReference>
<dbReference type="GeneID" id="3258152"/>
<accession>Q5KFF4</accession>
<reference evidence="8 9" key="1">
    <citation type="journal article" date="2005" name="Science">
        <title>The genome of the basidiomycetous yeast and human pathogen Cryptococcus neoformans.</title>
        <authorList>
            <person name="Loftus B.J."/>
            <person name="Fung E."/>
            <person name="Roncaglia P."/>
            <person name="Rowley D."/>
            <person name="Amedeo P."/>
            <person name="Bruno D."/>
            <person name="Vamathevan J."/>
            <person name="Miranda M."/>
            <person name="Anderson I.J."/>
            <person name="Fraser J.A."/>
            <person name="Allen J.E."/>
            <person name="Bosdet I.E."/>
            <person name="Brent M.R."/>
            <person name="Chiu R."/>
            <person name="Doering T.L."/>
            <person name="Donlin M.J."/>
            <person name="D'Souza C.A."/>
            <person name="Fox D.S."/>
            <person name="Grinberg V."/>
            <person name="Fu J."/>
            <person name="Fukushima M."/>
            <person name="Haas B.J."/>
            <person name="Huang J.C."/>
            <person name="Janbon G."/>
            <person name="Jones S.J."/>
            <person name="Koo H.L."/>
            <person name="Krzywinski M.I."/>
            <person name="Kwon-Chung J.K."/>
            <person name="Lengeler K.B."/>
            <person name="Maiti R."/>
            <person name="Marra M.A."/>
            <person name="Marra R.E."/>
            <person name="Mathewson C.A."/>
            <person name="Mitchell T.G."/>
            <person name="Pertea M."/>
            <person name="Riggs F.R."/>
            <person name="Salzberg S.L."/>
            <person name="Schein J.E."/>
            <person name="Shvartsbeyn A."/>
            <person name="Shin H."/>
            <person name="Shumway M."/>
            <person name="Specht C.A."/>
            <person name="Suh B.B."/>
            <person name="Tenney A."/>
            <person name="Utterback T.R."/>
            <person name="Wickes B.L."/>
            <person name="Wortman J.R."/>
            <person name="Wye N.H."/>
            <person name="Kronstad J.W."/>
            <person name="Lodge J.K."/>
            <person name="Heitman J."/>
            <person name="Davis R.W."/>
            <person name="Fraser C.M."/>
            <person name="Hyman R.W."/>
        </authorList>
    </citation>
    <scope>NUCLEOTIDE SEQUENCE [LARGE SCALE GENOMIC DNA]</scope>
    <source>
        <strain evidence="9">JEC21 / ATCC MYA-565</strain>
    </source>
</reference>
<gene>
    <name evidence="8" type="ordered locus">CNF01940</name>
</gene>
<dbReference type="PANTHER" id="PTHR46347">
    <property type="entry name" value="RING/FYVE/PHD ZINC FINGER SUPERFAMILY PROTEIN"/>
    <property type="match status" value="1"/>
</dbReference>
<proteinExistence type="predicted"/>
<feature type="domain" description="RING-type" evidence="6">
    <location>
        <begin position="41"/>
        <end position="95"/>
    </location>
</feature>
<evidence type="ECO:0000256" key="4">
    <source>
        <dbReference type="PROSITE-ProRule" id="PRU00175"/>
    </source>
</evidence>
<dbReference type="SUPFAM" id="SSF57850">
    <property type="entry name" value="RING/U-box"/>
    <property type="match status" value="1"/>
</dbReference>
<feature type="transmembrane region" description="Helical" evidence="5">
    <location>
        <begin position="280"/>
        <end position="298"/>
    </location>
</feature>
<feature type="domain" description="RING-CH-type" evidence="7">
    <location>
        <begin position="33"/>
        <end position="101"/>
    </location>
</feature>
<keyword evidence="5" id="KW-0812">Transmembrane</keyword>
<dbReference type="PaxDb" id="214684-Q5KFF4"/>
<dbReference type="EMBL" id="AE017346">
    <property type="protein sequence ID" value="AAW44212.1"/>
    <property type="molecule type" value="Genomic_DNA"/>
</dbReference>
<dbReference type="OMA" id="CLQSWRH"/>
<protein>
    <submittedName>
        <fullName evidence="8">Expressed protein</fullName>
    </submittedName>
</protein>
<dbReference type="VEuPathDB" id="FungiDB:CNF01940"/>
<dbReference type="Proteomes" id="UP000002149">
    <property type="component" value="Chromosome 6"/>
</dbReference>
<keyword evidence="2 4" id="KW-0863">Zinc-finger</keyword>
<sequence>MDRSDCSTAANDQADEAHVEDCLDTNHDARAGGTSTAEKQCRICFSGPEEEDALGRLISPCMCTGSMRYVHVSCINAWRGTGANAKAFMECPQCNFRYQIRRTRISGLATSKPILLLFTFFLFSILSLTLGSILRSLLAYSTTSRTLLSSSPPINVATPFDLFGGEFVDRGGGVVIVGGSGALVWDIVLAAVQTFASLADRMTYFQSHLHDCLPGPIAVFVSALFVRFFLGLAVLGSLSFISLSISLSLFGPLQLANALRGGFIGSWGRRRLARNGRDGGIGTVIVVILVVIGAINTLRQVYEGVGRLAIKLLKYLETQILEVNPDEIRRSTRPTGERSRAIWYEQLRTWNGWKEMGYRCYTRVEGWLQSLWAFWAPAEHEHVE</sequence>
<dbReference type="RefSeq" id="XP_571519.1">
    <property type="nucleotide sequence ID" value="XM_571519.2"/>
</dbReference>
<organism evidence="8 9">
    <name type="scientific">Cryptococcus deneoformans (strain JEC21 / ATCC MYA-565)</name>
    <name type="common">Cryptococcus neoformans var. neoformans serotype D</name>
    <dbReference type="NCBI Taxonomy" id="214684"/>
    <lineage>
        <taxon>Eukaryota</taxon>
        <taxon>Fungi</taxon>
        <taxon>Dikarya</taxon>
        <taxon>Basidiomycota</taxon>
        <taxon>Agaricomycotina</taxon>
        <taxon>Tremellomycetes</taxon>
        <taxon>Tremellales</taxon>
        <taxon>Cryptococcaceae</taxon>
        <taxon>Cryptococcus</taxon>
        <taxon>Cryptococcus neoformans species complex</taxon>
    </lineage>
</organism>